<dbReference type="PROSITE" id="PS50928">
    <property type="entry name" value="ABC_TM1"/>
    <property type="match status" value="1"/>
</dbReference>
<evidence type="ECO:0000256" key="7">
    <source>
        <dbReference type="RuleBase" id="RU363032"/>
    </source>
</evidence>
<feature type="domain" description="ABC transmembrane type-1" evidence="8">
    <location>
        <begin position="67"/>
        <end position="256"/>
    </location>
</feature>
<feature type="transmembrane region" description="Helical" evidence="7">
    <location>
        <begin position="132"/>
        <end position="149"/>
    </location>
</feature>
<evidence type="ECO:0000259" key="8">
    <source>
        <dbReference type="PROSITE" id="PS50928"/>
    </source>
</evidence>
<keyword evidence="4 7" id="KW-0812">Transmembrane</keyword>
<dbReference type="AlphaFoldDB" id="A0A2N3PV40"/>
<dbReference type="OrthoDB" id="9774870at2"/>
<comment type="caution">
    <text evidence="9">The sequence shown here is derived from an EMBL/GenBank/DDBJ whole genome shotgun (WGS) entry which is preliminary data.</text>
</comment>
<keyword evidence="5 7" id="KW-1133">Transmembrane helix</keyword>
<dbReference type="InterPro" id="IPR035906">
    <property type="entry name" value="MetI-like_sf"/>
</dbReference>
<evidence type="ECO:0000256" key="3">
    <source>
        <dbReference type="ARBA" id="ARBA00022475"/>
    </source>
</evidence>
<organism evidence="9 10">
    <name type="scientific">Telmatospirillum siberiense</name>
    <dbReference type="NCBI Taxonomy" id="382514"/>
    <lineage>
        <taxon>Bacteria</taxon>
        <taxon>Pseudomonadati</taxon>
        <taxon>Pseudomonadota</taxon>
        <taxon>Alphaproteobacteria</taxon>
        <taxon>Rhodospirillales</taxon>
        <taxon>Rhodospirillaceae</taxon>
        <taxon>Telmatospirillum</taxon>
    </lineage>
</organism>
<proteinExistence type="inferred from homology"/>
<evidence type="ECO:0000313" key="10">
    <source>
        <dbReference type="Proteomes" id="UP000233293"/>
    </source>
</evidence>
<dbReference type="Proteomes" id="UP000233293">
    <property type="component" value="Unassembled WGS sequence"/>
</dbReference>
<feature type="transmembrane region" description="Helical" evidence="7">
    <location>
        <begin position="106"/>
        <end position="126"/>
    </location>
</feature>
<dbReference type="SUPFAM" id="SSF161098">
    <property type="entry name" value="MetI-like"/>
    <property type="match status" value="1"/>
</dbReference>
<dbReference type="GO" id="GO:0005886">
    <property type="term" value="C:plasma membrane"/>
    <property type="evidence" value="ECO:0007669"/>
    <property type="project" value="UniProtKB-SubCell"/>
</dbReference>
<reference evidence="10" key="1">
    <citation type="submission" date="2017-12" db="EMBL/GenBank/DDBJ databases">
        <title>Draft genome sequence of Telmatospirillum siberiense 26-4b1T, an acidotolerant peatland alphaproteobacterium potentially involved in sulfur cycling.</title>
        <authorList>
            <person name="Hausmann B."/>
            <person name="Pjevac P."/>
            <person name="Schreck K."/>
            <person name="Herbold C.W."/>
            <person name="Daims H."/>
            <person name="Wagner M."/>
            <person name="Pester M."/>
            <person name="Loy A."/>
        </authorList>
    </citation>
    <scope>NUCLEOTIDE SEQUENCE [LARGE SCALE GENOMIC DNA]</scope>
    <source>
        <strain evidence="10">26-4b1</strain>
    </source>
</reference>
<keyword evidence="10" id="KW-1185">Reference proteome</keyword>
<evidence type="ECO:0000256" key="1">
    <source>
        <dbReference type="ARBA" id="ARBA00004651"/>
    </source>
</evidence>
<comment type="subcellular location">
    <subcellularLocation>
        <location evidence="1 7">Cell membrane</location>
        <topology evidence="1 7">Multi-pass membrane protein</topology>
    </subcellularLocation>
</comment>
<sequence length="271" mass="28373">MKAPVRIILGSAVIGTVIAAALLSLFWTPYDPTAMNIAERLQPPSSVHLFGSDPYGRDIFSMILAGARGALGVALAAALIGIGLGVPLGLWAAAGRSWVDEILMRACDVVFSFPAVVVAVLIAASFGPGARNAVIAIGIFNIPVFARLTRNAARGQWNRDYVWFARSAGRSALGISLTHILPNILGLLGTQATIQLSIAVLADAGLSYVGLGTQPPMPSWGRMLEESQTMIGFAPWLSLFPGLAVVLTVLGLSLLGDGLGALRRLHRSPGE</sequence>
<keyword evidence="3" id="KW-1003">Cell membrane</keyword>
<accession>A0A2N3PV40</accession>
<feature type="transmembrane region" description="Helical" evidence="7">
    <location>
        <begin position="7"/>
        <end position="27"/>
    </location>
</feature>
<dbReference type="CDD" id="cd06261">
    <property type="entry name" value="TM_PBP2"/>
    <property type="match status" value="1"/>
</dbReference>
<keyword evidence="2 7" id="KW-0813">Transport</keyword>
<name>A0A2N3PV40_9PROT</name>
<keyword evidence="6 7" id="KW-0472">Membrane</keyword>
<dbReference type="Gene3D" id="1.10.3720.10">
    <property type="entry name" value="MetI-like"/>
    <property type="match status" value="1"/>
</dbReference>
<evidence type="ECO:0000256" key="6">
    <source>
        <dbReference type="ARBA" id="ARBA00023136"/>
    </source>
</evidence>
<evidence type="ECO:0000256" key="2">
    <source>
        <dbReference type="ARBA" id="ARBA00022448"/>
    </source>
</evidence>
<protein>
    <submittedName>
        <fullName evidence="9">Peptide ABC transporter permease</fullName>
    </submittedName>
</protein>
<evidence type="ECO:0000313" key="9">
    <source>
        <dbReference type="EMBL" id="PKU24274.1"/>
    </source>
</evidence>
<dbReference type="PANTHER" id="PTHR43386">
    <property type="entry name" value="OLIGOPEPTIDE TRANSPORT SYSTEM PERMEASE PROTEIN APPC"/>
    <property type="match status" value="1"/>
</dbReference>
<feature type="transmembrane region" description="Helical" evidence="7">
    <location>
        <begin position="233"/>
        <end position="255"/>
    </location>
</feature>
<dbReference type="PANTHER" id="PTHR43386:SF25">
    <property type="entry name" value="PEPTIDE ABC TRANSPORTER PERMEASE PROTEIN"/>
    <property type="match status" value="1"/>
</dbReference>
<evidence type="ECO:0000256" key="5">
    <source>
        <dbReference type="ARBA" id="ARBA00022989"/>
    </source>
</evidence>
<dbReference type="InterPro" id="IPR050366">
    <property type="entry name" value="BP-dependent_transpt_permease"/>
</dbReference>
<evidence type="ECO:0000256" key="4">
    <source>
        <dbReference type="ARBA" id="ARBA00022692"/>
    </source>
</evidence>
<feature type="transmembrane region" description="Helical" evidence="7">
    <location>
        <begin position="70"/>
        <end position="94"/>
    </location>
</feature>
<dbReference type="InterPro" id="IPR000515">
    <property type="entry name" value="MetI-like"/>
</dbReference>
<dbReference type="Pfam" id="PF00528">
    <property type="entry name" value="BPD_transp_1"/>
    <property type="match status" value="1"/>
</dbReference>
<dbReference type="EMBL" id="PIUM01000012">
    <property type="protein sequence ID" value="PKU24274.1"/>
    <property type="molecule type" value="Genomic_DNA"/>
</dbReference>
<comment type="similarity">
    <text evidence="7">Belongs to the binding-protein-dependent transport system permease family.</text>
</comment>
<dbReference type="RefSeq" id="WP_101250813.1">
    <property type="nucleotide sequence ID" value="NZ_PIUM01000012.1"/>
</dbReference>
<gene>
    <name evidence="9" type="ORF">CWS72_11790</name>
</gene>
<dbReference type="GO" id="GO:0055085">
    <property type="term" value="P:transmembrane transport"/>
    <property type="evidence" value="ECO:0007669"/>
    <property type="project" value="InterPro"/>
</dbReference>